<dbReference type="RefSeq" id="WP_250860633.1">
    <property type="nucleotide sequence ID" value="NZ_JAGSOJ010000004.1"/>
</dbReference>
<keyword evidence="2" id="KW-0378">Hydrolase</keyword>
<reference evidence="2" key="2">
    <citation type="submission" date="2021-04" db="EMBL/GenBank/DDBJ databases">
        <authorList>
            <person name="Dong X."/>
        </authorList>
    </citation>
    <scope>NUCLEOTIDE SEQUENCE</scope>
    <source>
        <strain evidence="2">ZWT</strain>
    </source>
</reference>
<dbReference type="GO" id="GO:0016020">
    <property type="term" value="C:membrane"/>
    <property type="evidence" value="ECO:0007669"/>
    <property type="project" value="GOC"/>
</dbReference>
<dbReference type="InterPro" id="IPR005135">
    <property type="entry name" value="Endo/exonuclease/phosphatase"/>
</dbReference>
<dbReference type="GO" id="GO:0006506">
    <property type="term" value="P:GPI anchor biosynthetic process"/>
    <property type="evidence" value="ECO:0007669"/>
    <property type="project" value="TreeGrafter"/>
</dbReference>
<keyword evidence="2" id="KW-0255">Endonuclease</keyword>
<dbReference type="PANTHER" id="PTHR14859">
    <property type="entry name" value="CALCOFLUOR WHITE HYPERSENSITIVE PROTEIN PRECURSOR"/>
    <property type="match status" value="1"/>
</dbReference>
<accession>A0A9J6P5Y6</accession>
<protein>
    <submittedName>
        <fullName evidence="2">Endonuclease/exonuclease/phosphatase family protein</fullName>
    </submittedName>
</protein>
<dbReference type="InterPro" id="IPR036691">
    <property type="entry name" value="Endo/exonu/phosph_ase_sf"/>
</dbReference>
<dbReference type="SUPFAM" id="SSF56219">
    <property type="entry name" value="DNase I-like"/>
    <property type="match status" value="1"/>
</dbReference>
<dbReference type="PANTHER" id="PTHR14859:SF16">
    <property type="entry name" value="ENDONUCLEASE_EXONUCLEASE_PHOSPHATASE DOMAIN-CONTAINING PROTEIN"/>
    <property type="match status" value="1"/>
</dbReference>
<dbReference type="InterPro" id="IPR051916">
    <property type="entry name" value="GPI-anchor_lipid_remodeler"/>
</dbReference>
<dbReference type="Pfam" id="PF03372">
    <property type="entry name" value="Exo_endo_phos"/>
    <property type="match status" value="1"/>
</dbReference>
<evidence type="ECO:0000259" key="1">
    <source>
        <dbReference type="Pfam" id="PF03372"/>
    </source>
</evidence>
<keyword evidence="2" id="KW-0540">Nuclease</keyword>
<comment type="caution">
    <text evidence="2">The sequence shown here is derived from an EMBL/GenBank/DDBJ whole genome shotgun (WGS) entry which is preliminary data.</text>
</comment>
<reference evidence="2" key="1">
    <citation type="journal article" date="2021" name="mSystems">
        <title>Bacteria and Archaea Synergistically Convert Glycine Betaine to Biogenic Methane in the Formosa Cold Seep of the South China Sea.</title>
        <authorList>
            <person name="Li L."/>
            <person name="Zhang W."/>
            <person name="Zhang S."/>
            <person name="Song L."/>
            <person name="Sun Q."/>
            <person name="Zhang H."/>
            <person name="Xiang H."/>
            <person name="Dong X."/>
        </authorList>
    </citation>
    <scope>NUCLEOTIDE SEQUENCE</scope>
    <source>
        <strain evidence="2">ZWT</strain>
    </source>
</reference>
<dbReference type="Gene3D" id="3.60.10.10">
    <property type="entry name" value="Endonuclease/exonuclease/phosphatase"/>
    <property type="match status" value="1"/>
</dbReference>
<evidence type="ECO:0000313" key="2">
    <source>
        <dbReference type="EMBL" id="MCM1991513.1"/>
    </source>
</evidence>
<dbReference type="EMBL" id="JAGSOJ010000004">
    <property type="protein sequence ID" value="MCM1991513.1"/>
    <property type="molecule type" value="Genomic_DNA"/>
</dbReference>
<dbReference type="AlphaFoldDB" id="A0A9J6P5Y6"/>
<sequence length="259" mass="30558">MKILTYNIWVSEKDFDIRLELLCEVIKQNNVDIIGLQEVRDEGVVNYIREKCGYEYSLWKKYHDCEEGLAILSRYPIIHSETNWEENEEIHNSGVLRTVIDYKGMNIGVTNVHLDYKSALNREIEIVKAIKRIKKYETTDYEFIIGDFNSYENSSVHRYLTGEQSLDNHATWWIDLAESYAVKHNMKAKVTLDFKNNPRWDSEYAIEVPGRFDWVMLEYPYPKVSPKLVEVEVIGNHRVNNLTPSDHYGVVCDLEFEQY</sequence>
<organism evidence="2 3">
    <name type="scientific">Oceanirhabdus seepicola</name>
    <dbReference type="NCBI Taxonomy" id="2828781"/>
    <lineage>
        <taxon>Bacteria</taxon>
        <taxon>Bacillati</taxon>
        <taxon>Bacillota</taxon>
        <taxon>Clostridia</taxon>
        <taxon>Eubacteriales</taxon>
        <taxon>Clostridiaceae</taxon>
        <taxon>Oceanirhabdus</taxon>
    </lineage>
</organism>
<proteinExistence type="predicted"/>
<name>A0A9J6P5Y6_9CLOT</name>
<feature type="domain" description="Endonuclease/exonuclease/phosphatase" evidence="1">
    <location>
        <begin position="4"/>
        <end position="247"/>
    </location>
</feature>
<evidence type="ECO:0000313" key="3">
    <source>
        <dbReference type="Proteomes" id="UP001056429"/>
    </source>
</evidence>
<gene>
    <name evidence="2" type="ORF">KDK92_17395</name>
</gene>
<keyword evidence="3" id="KW-1185">Reference proteome</keyword>
<dbReference type="Proteomes" id="UP001056429">
    <property type="component" value="Unassembled WGS sequence"/>
</dbReference>
<dbReference type="GO" id="GO:0004519">
    <property type="term" value="F:endonuclease activity"/>
    <property type="evidence" value="ECO:0007669"/>
    <property type="project" value="UniProtKB-KW"/>
</dbReference>